<dbReference type="Gene3D" id="1.10.287.470">
    <property type="entry name" value="Helix hairpin bin"/>
    <property type="match status" value="1"/>
</dbReference>
<feature type="coiled-coil region" evidence="4">
    <location>
        <begin position="109"/>
        <end position="160"/>
    </location>
</feature>
<feature type="domain" description="Multidrug resistance protein MdtA-like barrel-sandwich hybrid" evidence="6">
    <location>
        <begin position="70"/>
        <end position="188"/>
    </location>
</feature>
<dbReference type="InterPro" id="IPR058627">
    <property type="entry name" value="MdtA-like_C"/>
</dbReference>
<evidence type="ECO:0000259" key="5">
    <source>
        <dbReference type="Pfam" id="PF25876"/>
    </source>
</evidence>
<dbReference type="Gene3D" id="2.40.50.100">
    <property type="match status" value="1"/>
</dbReference>
<dbReference type="InterPro" id="IPR006143">
    <property type="entry name" value="RND_pump_MFP"/>
</dbReference>
<dbReference type="RefSeq" id="WP_367968026.1">
    <property type="nucleotide sequence ID" value="NZ_JBAKFJ010000002.1"/>
</dbReference>
<keyword evidence="3" id="KW-0813">Transport</keyword>
<organism evidence="9 10">
    <name type="scientific">Spiribacter onubensis</name>
    <dbReference type="NCBI Taxonomy" id="3122420"/>
    <lineage>
        <taxon>Bacteria</taxon>
        <taxon>Pseudomonadati</taxon>
        <taxon>Pseudomonadota</taxon>
        <taxon>Gammaproteobacteria</taxon>
        <taxon>Chromatiales</taxon>
        <taxon>Ectothiorhodospiraceae</taxon>
        <taxon>Spiribacter</taxon>
    </lineage>
</organism>
<comment type="similarity">
    <text evidence="2">Belongs to the membrane fusion protein (MFP) (TC 8.A.1) family.</text>
</comment>
<name>A0ABV3SBL7_9GAMM</name>
<dbReference type="InterPro" id="IPR058792">
    <property type="entry name" value="Beta-barrel_RND_2"/>
</dbReference>
<dbReference type="SUPFAM" id="SSF111369">
    <property type="entry name" value="HlyD-like secretion proteins"/>
    <property type="match status" value="1"/>
</dbReference>
<evidence type="ECO:0000259" key="7">
    <source>
        <dbReference type="Pfam" id="PF25954"/>
    </source>
</evidence>
<evidence type="ECO:0000256" key="2">
    <source>
        <dbReference type="ARBA" id="ARBA00009477"/>
    </source>
</evidence>
<evidence type="ECO:0000256" key="3">
    <source>
        <dbReference type="ARBA" id="ARBA00022448"/>
    </source>
</evidence>
<evidence type="ECO:0000259" key="6">
    <source>
        <dbReference type="Pfam" id="PF25917"/>
    </source>
</evidence>
<reference evidence="9 10" key="1">
    <citation type="submission" date="2024-02" db="EMBL/GenBank/DDBJ databases">
        <title>New especies of Spiribacter isolated from saline water.</title>
        <authorList>
            <person name="Leon M.J."/>
            <person name="De La Haba R."/>
            <person name="Sanchez-Porro C."/>
            <person name="Ventosa A."/>
        </authorList>
    </citation>
    <scope>NUCLEOTIDE SEQUENCE [LARGE SCALE GENOMIC DNA]</scope>
    <source>
        <strain evidence="10">ag22IC4-227</strain>
    </source>
</reference>
<dbReference type="PANTHER" id="PTHR30469">
    <property type="entry name" value="MULTIDRUG RESISTANCE PROTEIN MDTA"/>
    <property type="match status" value="1"/>
</dbReference>
<dbReference type="Gene3D" id="2.40.420.20">
    <property type="match status" value="1"/>
</dbReference>
<feature type="domain" description="Multidrug resistance protein MdtA-like C-terminal permuted SH3" evidence="8">
    <location>
        <begin position="279"/>
        <end position="341"/>
    </location>
</feature>
<keyword evidence="10" id="KW-1185">Reference proteome</keyword>
<accession>A0ABV3SBL7</accession>
<dbReference type="PANTHER" id="PTHR30469:SF11">
    <property type="entry name" value="BLL4320 PROTEIN"/>
    <property type="match status" value="1"/>
</dbReference>
<dbReference type="Pfam" id="PF25967">
    <property type="entry name" value="RND-MFP_C"/>
    <property type="match status" value="1"/>
</dbReference>
<dbReference type="InterPro" id="IPR058625">
    <property type="entry name" value="MdtA-like_BSH"/>
</dbReference>
<feature type="domain" description="Multidrug resistance protein MdtA-like alpha-helical hairpin" evidence="5">
    <location>
        <begin position="106"/>
        <end position="163"/>
    </location>
</feature>
<proteinExistence type="inferred from homology"/>
<dbReference type="Pfam" id="PF25917">
    <property type="entry name" value="BSH_RND"/>
    <property type="match status" value="1"/>
</dbReference>
<comment type="caution">
    <text evidence="9">The sequence shown here is derived from an EMBL/GenBank/DDBJ whole genome shotgun (WGS) entry which is preliminary data.</text>
</comment>
<dbReference type="Gene3D" id="2.40.30.170">
    <property type="match status" value="1"/>
</dbReference>
<dbReference type="NCBIfam" id="TIGR01730">
    <property type="entry name" value="RND_mfp"/>
    <property type="match status" value="1"/>
</dbReference>
<keyword evidence="4" id="KW-0175">Coiled coil</keyword>
<comment type="subcellular location">
    <subcellularLocation>
        <location evidence="1">Cell envelope</location>
    </subcellularLocation>
</comment>
<evidence type="ECO:0000313" key="10">
    <source>
        <dbReference type="Proteomes" id="UP001556653"/>
    </source>
</evidence>
<evidence type="ECO:0000256" key="1">
    <source>
        <dbReference type="ARBA" id="ARBA00004196"/>
    </source>
</evidence>
<evidence type="ECO:0000313" key="9">
    <source>
        <dbReference type="EMBL" id="MEX0387350.1"/>
    </source>
</evidence>
<gene>
    <name evidence="9" type="ORF">V6X64_10170</name>
</gene>
<evidence type="ECO:0000256" key="4">
    <source>
        <dbReference type="SAM" id="Coils"/>
    </source>
</evidence>
<dbReference type="EMBL" id="JBAKFJ010000002">
    <property type="protein sequence ID" value="MEX0387350.1"/>
    <property type="molecule type" value="Genomic_DNA"/>
</dbReference>
<dbReference type="InterPro" id="IPR058624">
    <property type="entry name" value="MdtA-like_HH"/>
</dbReference>
<evidence type="ECO:0000259" key="8">
    <source>
        <dbReference type="Pfam" id="PF25967"/>
    </source>
</evidence>
<dbReference type="Pfam" id="PF25954">
    <property type="entry name" value="Beta-barrel_RND_2"/>
    <property type="match status" value="1"/>
</dbReference>
<sequence>MKVFIRFLVALLLLGGIFGGIFGYKYFVQMQAGGPGGGPQPANVVATKVASEKWQGQRSAVGSLTAVDSVAVSTEVAGIIESLNFDSGERVTTGDILVELDKSVDRAELEGLQSEAELARIQFERAEDLLPRRAISQSEYDEARARLDSANAAVESQQARIRQKTILAPFDGVLGLRRVSVGQFLAPGSDIVELRRLDPIYADFNMPERFLPDLSMGQSIQVRTSASDQVFTGKVTAIDTGINDQTRTVPVRATLDNADGDLRPGMFARVTLLEPSERDVLTIPRTAVSFNTYGDFVLRIKEQDQGMVTERIQIQTGEIRDGRVAVTKGLDEGDRIIAAGLIKVRPGQPVTIDKTVKMTPAEVTGR</sequence>
<protein>
    <submittedName>
        <fullName evidence="9">Efflux RND transporter periplasmic adaptor subunit</fullName>
    </submittedName>
</protein>
<dbReference type="Pfam" id="PF25876">
    <property type="entry name" value="HH_MFP_RND"/>
    <property type="match status" value="1"/>
</dbReference>
<dbReference type="Proteomes" id="UP001556653">
    <property type="component" value="Unassembled WGS sequence"/>
</dbReference>
<feature type="domain" description="CusB-like beta-barrel" evidence="7">
    <location>
        <begin position="203"/>
        <end position="273"/>
    </location>
</feature>